<evidence type="ECO:0000256" key="1">
    <source>
        <dbReference type="SAM" id="SignalP"/>
    </source>
</evidence>
<proteinExistence type="predicted"/>
<dbReference type="Proteomes" id="UP001320876">
    <property type="component" value="Unassembled WGS sequence"/>
</dbReference>
<organism evidence="2 3">
    <name type="scientific">Luteolibacter arcticus</name>
    <dbReference type="NCBI Taxonomy" id="1581411"/>
    <lineage>
        <taxon>Bacteria</taxon>
        <taxon>Pseudomonadati</taxon>
        <taxon>Verrucomicrobiota</taxon>
        <taxon>Verrucomicrobiia</taxon>
        <taxon>Verrucomicrobiales</taxon>
        <taxon>Verrucomicrobiaceae</taxon>
        <taxon>Luteolibacter</taxon>
    </lineage>
</organism>
<comment type="caution">
    <text evidence="2">The sequence shown here is derived from an EMBL/GenBank/DDBJ whole genome shotgun (WGS) entry which is preliminary data.</text>
</comment>
<dbReference type="RefSeq" id="WP_264488761.1">
    <property type="nucleotide sequence ID" value="NZ_JAPDDT010000009.1"/>
</dbReference>
<gene>
    <name evidence="2" type="ORF">OKA05_18955</name>
</gene>
<feature type="chain" id="PRO_5046468100" evidence="1">
    <location>
        <begin position="20"/>
        <end position="192"/>
    </location>
</feature>
<name>A0ABT3GMA5_9BACT</name>
<sequence>MRIFISTFLLGALLSSADAGEFSRKAPFESVEDFVEAAKGFQPAASGSDLSVLFTVPELGQSEDPQDGKPVLAKTIESCEAVWANDSHALVFVKALPPTEATRSVTGVLFLLQRTGDSWHISDSRQFTATGKDAGISAKLTAATGSGPDRLGTEGFPPVVTIAESQGGRGYSYDLSASYTLRASKLERLDLK</sequence>
<protein>
    <submittedName>
        <fullName evidence="2">Uncharacterized protein</fullName>
    </submittedName>
</protein>
<evidence type="ECO:0000313" key="3">
    <source>
        <dbReference type="Proteomes" id="UP001320876"/>
    </source>
</evidence>
<feature type="signal peptide" evidence="1">
    <location>
        <begin position="1"/>
        <end position="19"/>
    </location>
</feature>
<reference evidence="2 3" key="1">
    <citation type="submission" date="2022-10" db="EMBL/GenBank/DDBJ databases">
        <title>Luteolibacter arcticus strain CCTCC AB 2014275, whole genome shotgun sequencing project.</title>
        <authorList>
            <person name="Zhao G."/>
            <person name="Shen L."/>
        </authorList>
    </citation>
    <scope>NUCLEOTIDE SEQUENCE [LARGE SCALE GENOMIC DNA]</scope>
    <source>
        <strain evidence="2 3">CCTCC AB 2014275</strain>
    </source>
</reference>
<accession>A0ABT3GMA5</accession>
<dbReference type="EMBL" id="JAPDDT010000009">
    <property type="protein sequence ID" value="MCW1924652.1"/>
    <property type="molecule type" value="Genomic_DNA"/>
</dbReference>
<evidence type="ECO:0000313" key="2">
    <source>
        <dbReference type="EMBL" id="MCW1924652.1"/>
    </source>
</evidence>
<keyword evidence="1" id="KW-0732">Signal</keyword>
<keyword evidence="3" id="KW-1185">Reference proteome</keyword>